<keyword evidence="3" id="KW-1185">Reference proteome</keyword>
<feature type="transmembrane region" description="Helical" evidence="1">
    <location>
        <begin position="276"/>
        <end position="299"/>
    </location>
</feature>
<evidence type="ECO:0008006" key="4">
    <source>
        <dbReference type="Google" id="ProtNLM"/>
    </source>
</evidence>
<evidence type="ECO:0000313" key="2">
    <source>
        <dbReference type="EMBL" id="OQV21938.1"/>
    </source>
</evidence>
<dbReference type="OrthoDB" id="5800391at2759"/>
<feature type="transmembrane region" description="Helical" evidence="1">
    <location>
        <begin position="354"/>
        <end position="372"/>
    </location>
</feature>
<feature type="transmembrane region" description="Helical" evidence="1">
    <location>
        <begin position="138"/>
        <end position="163"/>
    </location>
</feature>
<protein>
    <recommendedName>
        <fullName evidence="4">Gustatory receptor</fullName>
    </recommendedName>
</protein>
<dbReference type="EMBL" id="MTYJ01000020">
    <property type="protein sequence ID" value="OQV21938.1"/>
    <property type="molecule type" value="Genomic_DNA"/>
</dbReference>
<feature type="transmembrane region" description="Helical" evidence="1">
    <location>
        <begin position="63"/>
        <end position="88"/>
    </location>
</feature>
<sequence length="406" mass="45746">MIVLAEIPECLETHNDSILPKLILLLMRLLGLFIYRNDPPKRSKSGTNCQENAHEEVPPGVSYIWLLWTLLLIAFAVLVCLADVVYFVRLSSTLIIGLEFFTLVLWVFRFSAIVSFPAILTIMLVVSRNLLSLLGVSLIYLFYLTFIGACVSLQETIFFLLLYACKIRLKKLSVEVGSILADCQRRTSSSTEEKIMHSQRIRSLSRKHTTLQGVVEDVTKAFGSTSLAVWSLKDIAGCLALLALLFQRPPKPTGTPGTEPSEMIGLEFMYVGSQPIIIVVGVCSVAHAVTRIISCLGITNENNKLKKLMTKATTMRQVSLDTNFSFECFDFLERLEIDELIISPHGFHSISWEYGASLIGLVVSYFLIMYQLQDQKLDMESLMAYREAQYLFRTLKENASVHFITE</sequence>
<feature type="transmembrane region" description="Helical" evidence="1">
    <location>
        <begin position="100"/>
        <end position="126"/>
    </location>
</feature>
<evidence type="ECO:0000313" key="3">
    <source>
        <dbReference type="Proteomes" id="UP000192578"/>
    </source>
</evidence>
<keyword evidence="1" id="KW-1133">Transmembrane helix</keyword>
<accession>A0A1W0X3D7</accession>
<name>A0A1W0X3D7_HYPEX</name>
<gene>
    <name evidence="2" type="ORF">BV898_04151</name>
</gene>
<dbReference type="AlphaFoldDB" id="A0A1W0X3D7"/>
<evidence type="ECO:0000256" key="1">
    <source>
        <dbReference type="SAM" id="Phobius"/>
    </source>
</evidence>
<reference evidence="3" key="1">
    <citation type="submission" date="2017-01" db="EMBL/GenBank/DDBJ databases">
        <title>Comparative genomics of anhydrobiosis in the tardigrade Hypsibius dujardini.</title>
        <authorList>
            <person name="Yoshida Y."/>
            <person name="Koutsovoulos G."/>
            <person name="Laetsch D."/>
            <person name="Stevens L."/>
            <person name="Kumar S."/>
            <person name="Horikawa D."/>
            <person name="Ishino K."/>
            <person name="Komine S."/>
            <person name="Tomita M."/>
            <person name="Blaxter M."/>
            <person name="Arakawa K."/>
        </authorList>
    </citation>
    <scope>NUCLEOTIDE SEQUENCE [LARGE SCALE GENOMIC DNA]</scope>
    <source>
        <strain evidence="3">Z151</strain>
    </source>
</reference>
<keyword evidence="1" id="KW-0472">Membrane</keyword>
<keyword evidence="1" id="KW-0812">Transmembrane</keyword>
<dbReference type="Proteomes" id="UP000192578">
    <property type="component" value="Unassembled WGS sequence"/>
</dbReference>
<organism evidence="2 3">
    <name type="scientific">Hypsibius exemplaris</name>
    <name type="common">Freshwater tardigrade</name>
    <dbReference type="NCBI Taxonomy" id="2072580"/>
    <lineage>
        <taxon>Eukaryota</taxon>
        <taxon>Metazoa</taxon>
        <taxon>Ecdysozoa</taxon>
        <taxon>Tardigrada</taxon>
        <taxon>Eutardigrada</taxon>
        <taxon>Parachela</taxon>
        <taxon>Hypsibioidea</taxon>
        <taxon>Hypsibiidae</taxon>
        <taxon>Hypsibius</taxon>
    </lineage>
</organism>
<comment type="caution">
    <text evidence="2">The sequence shown here is derived from an EMBL/GenBank/DDBJ whole genome shotgun (WGS) entry which is preliminary data.</text>
</comment>
<proteinExistence type="predicted"/>